<name>A0A6A5SF71_9PLEO</name>
<feature type="chain" id="PRO_5025591500" description="MARVEL domain-containing protein" evidence="2">
    <location>
        <begin position="21"/>
        <end position="190"/>
    </location>
</feature>
<dbReference type="OrthoDB" id="3765137at2759"/>
<keyword evidence="1" id="KW-0472">Membrane</keyword>
<dbReference type="Proteomes" id="UP000800038">
    <property type="component" value="Unassembled WGS sequence"/>
</dbReference>
<keyword evidence="2" id="KW-0732">Signal</keyword>
<sequence>MRFLAIVLPALTLCTHTLLALSFILPSANPDRALFSITYNLLAGSASILGLVGAIRLKPSLVSAYTLVHTTTLSFATIALVNMIMPFDFRLLNPVIPSYRIDEIAICHDIDAGFGWDENWLVKCSKSFTIVKLSAACVGLVLMLAQWWALMTVRRWGKELRFQRFGEMDVERDGAVHEKNDLMNSEKTGI</sequence>
<keyword evidence="1" id="KW-0812">Transmembrane</keyword>
<feature type="signal peptide" evidence="2">
    <location>
        <begin position="1"/>
        <end position="20"/>
    </location>
</feature>
<proteinExistence type="predicted"/>
<evidence type="ECO:0008006" key="5">
    <source>
        <dbReference type="Google" id="ProtNLM"/>
    </source>
</evidence>
<organism evidence="3 4">
    <name type="scientific">Clathrospora elynae</name>
    <dbReference type="NCBI Taxonomy" id="706981"/>
    <lineage>
        <taxon>Eukaryota</taxon>
        <taxon>Fungi</taxon>
        <taxon>Dikarya</taxon>
        <taxon>Ascomycota</taxon>
        <taxon>Pezizomycotina</taxon>
        <taxon>Dothideomycetes</taxon>
        <taxon>Pleosporomycetidae</taxon>
        <taxon>Pleosporales</taxon>
        <taxon>Diademaceae</taxon>
        <taxon>Clathrospora</taxon>
    </lineage>
</organism>
<feature type="transmembrane region" description="Helical" evidence="1">
    <location>
        <begin position="36"/>
        <end position="55"/>
    </location>
</feature>
<evidence type="ECO:0000313" key="3">
    <source>
        <dbReference type="EMBL" id="KAF1938304.1"/>
    </source>
</evidence>
<dbReference type="EMBL" id="ML976109">
    <property type="protein sequence ID" value="KAF1938304.1"/>
    <property type="molecule type" value="Genomic_DNA"/>
</dbReference>
<evidence type="ECO:0000256" key="2">
    <source>
        <dbReference type="SAM" id="SignalP"/>
    </source>
</evidence>
<protein>
    <recommendedName>
        <fullName evidence="5">MARVEL domain-containing protein</fullName>
    </recommendedName>
</protein>
<evidence type="ECO:0000313" key="4">
    <source>
        <dbReference type="Proteomes" id="UP000800038"/>
    </source>
</evidence>
<evidence type="ECO:0000256" key="1">
    <source>
        <dbReference type="SAM" id="Phobius"/>
    </source>
</evidence>
<keyword evidence="4" id="KW-1185">Reference proteome</keyword>
<gene>
    <name evidence="3" type="ORF">EJ02DRAFT_457987</name>
</gene>
<dbReference type="AlphaFoldDB" id="A0A6A5SF71"/>
<reference evidence="3" key="1">
    <citation type="journal article" date="2020" name="Stud. Mycol.">
        <title>101 Dothideomycetes genomes: a test case for predicting lifestyles and emergence of pathogens.</title>
        <authorList>
            <person name="Haridas S."/>
            <person name="Albert R."/>
            <person name="Binder M."/>
            <person name="Bloem J."/>
            <person name="Labutti K."/>
            <person name="Salamov A."/>
            <person name="Andreopoulos B."/>
            <person name="Baker S."/>
            <person name="Barry K."/>
            <person name="Bills G."/>
            <person name="Bluhm B."/>
            <person name="Cannon C."/>
            <person name="Castanera R."/>
            <person name="Culley D."/>
            <person name="Daum C."/>
            <person name="Ezra D."/>
            <person name="Gonzalez J."/>
            <person name="Henrissat B."/>
            <person name="Kuo A."/>
            <person name="Liang C."/>
            <person name="Lipzen A."/>
            <person name="Lutzoni F."/>
            <person name="Magnuson J."/>
            <person name="Mondo S."/>
            <person name="Nolan M."/>
            <person name="Ohm R."/>
            <person name="Pangilinan J."/>
            <person name="Park H.-J."/>
            <person name="Ramirez L."/>
            <person name="Alfaro M."/>
            <person name="Sun H."/>
            <person name="Tritt A."/>
            <person name="Yoshinaga Y."/>
            <person name="Zwiers L.-H."/>
            <person name="Turgeon B."/>
            <person name="Goodwin S."/>
            <person name="Spatafora J."/>
            <person name="Crous P."/>
            <person name="Grigoriev I."/>
        </authorList>
    </citation>
    <scope>NUCLEOTIDE SEQUENCE</scope>
    <source>
        <strain evidence="3">CBS 161.51</strain>
    </source>
</reference>
<accession>A0A6A5SF71</accession>
<keyword evidence="1" id="KW-1133">Transmembrane helix</keyword>
<feature type="transmembrane region" description="Helical" evidence="1">
    <location>
        <begin position="62"/>
        <end position="85"/>
    </location>
</feature>
<feature type="transmembrane region" description="Helical" evidence="1">
    <location>
        <begin position="130"/>
        <end position="151"/>
    </location>
</feature>